<evidence type="ECO:0008006" key="3">
    <source>
        <dbReference type="Google" id="ProtNLM"/>
    </source>
</evidence>
<sequence length="161" mass="18303">MLKTSSFRKVSERSRALRADLVTIPMLLGVIPLAQAAQDVPTSIAALHLTELQVHPEPHHQYGRIVEGRLPDGSWIEIDLDRHDEIQEVQAKRRNAFPLEAIATLLPEPVRKHPSLSAHAQLWKVEFDDRDGIELEGYDDNQREFKAEFASDGTLLEIKFH</sequence>
<evidence type="ECO:0000313" key="2">
    <source>
        <dbReference type="Proteomes" id="UP000032564"/>
    </source>
</evidence>
<evidence type="ECO:0000313" key="1">
    <source>
        <dbReference type="EMBL" id="KJF70213.1"/>
    </source>
</evidence>
<keyword evidence="2" id="KW-1185">Reference proteome</keyword>
<organism evidence="1 2">
    <name type="scientific">Agrobacterium arsenijevicii</name>
    <dbReference type="NCBI Taxonomy" id="1585697"/>
    <lineage>
        <taxon>Bacteria</taxon>
        <taxon>Pseudomonadati</taxon>
        <taxon>Pseudomonadota</taxon>
        <taxon>Alphaproteobacteria</taxon>
        <taxon>Hyphomicrobiales</taxon>
        <taxon>Rhizobiaceae</taxon>
        <taxon>Rhizobium/Agrobacterium group</taxon>
        <taxon>Agrobacterium</taxon>
    </lineage>
</organism>
<protein>
    <recommendedName>
        <fullName evidence="3">PepSY domain-containing protein</fullName>
    </recommendedName>
</protein>
<reference evidence="1 2" key="1">
    <citation type="submission" date="2014-12" db="EMBL/GenBank/DDBJ databases">
        <authorList>
            <person name="Kuzmanovic N."/>
            <person name="Pulawska J."/>
            <person name="Obradovic A."/>
        </authorList>
    </citation>
    <scope>NUCLEOTIDE SEQUENCE [LARGE SCALE GENOMIC DNA]</scope>
    <source>
        <strain evidence="1 2">KFB 330</strain>
    </source>
</reference>
<proteinExistence type="predicted"/>
<gene>
    <name evidence="1" type="ORF">RP75_27625</name>
</gene>
<accession>A0ABR5CZF3</accession>
<comment type="caution">
    <text evidence="1">The sequence shown here is derived from an EMBL/GenBank/DDBJ whole genome shotgun (WGS) entry which is preliminary data.</text>
</comment>
<dbReference type="Proteomes" id="UP000032564">
    <property type="component" value="Unassembled WGS sequence"/>
</dbReference>
<dbReference type="EMBL" id="JWIT01000042">
    <property type="protein sequence ID" value="KJF70213.1"/>
    <property type="molecule type" value="Genomic_DNA"/>
</dbReference>
<name>A0ABR5CZF3_9HYPH</name>
<dbReference type="RefSeq" id="WP_045024488.1">
    <property type="nucleotide sequence ID" value="NZ_CP166106.1"/>
</dbReference>